<keyword evidence="4" id="KW-1185">Reference proteome</keyword>
<gene>
    <name evidence="3" type="ORF">GCM10023226_16160</name>
</gene>
<dbReference type="InterPro" id="IPR050471">
    <property type="entry name" value="AB_hydrolase"/>
</dbReference>
<sequence>MAAPPSPPSPPAPSGPVPRRRTRSAEPEVAVSPELFAPIAPGMELCYQTFGDPDGEPLLLVMGLNGPMTWWDPQLCSMLAEQGFFVVRFDNRDIGRSSRAQGRVGRAALVRSFLGLGGHAPYGIGDMAGDALGLMDHLGWESAHVAGVSMGGMIVQTMAIQAPSRVRSLTSIMSTTGRRTVGWQHPSLIPVLLSGRSGREAYVEGSVTIGRLIGSPGFPQDDDAARARAAETWDRGVSAAGTLRQMAAVVSQPDRSARLASLHVPAAVVHGLADKMVHVSGGRATAAALPGAELLLVEGMGHDIPPELFPTITDVVARTAARAR</sequence>
<comment type="caution">
    <text evidence="3">The sequence shown here is derived from an EMBL/GenBank/DDBJ whole genome shotgun (WGS) entry which is preliminary data.</text>
</comment>
<accession>A0ABP8W4G3</accession>
<reference evidence="4" key="1">
    <citation type="journal article" date="2019" name="Int. J. Syst. Evol. Microbiol.">
        <title>The Global Catalogue of Microorganisms (GCM) 10K type strain sequencing project: providing services to taxonomists for standard genome sequencing and annotation.</title>
        <authorList>
            <consortium name="The Broad Institute Genomics Platform"/>
            <consortium name="The Broad Institute Genome Sequencing Center for Infectious Disease"/>
            <person name="Wu L."/>
            <person name="Ma J."/>
        </authorList>
    </citation>
    <scope>NUCLEOTIDE SEQUENCE [LARGE SCALE GENOMIC DNA]</scope>
    <source>
        <strain evidence="4">JCM 18127</strain>
    </source>
</reference>
<dbReference type="RefSeq" id="WP_345264551.1">
    <property type="nucleotide sequence ID" value="NZ_BAABIM010000002.1"/>
</dbReference>
<protein>
    <submittedName>
        <fullName evidence="3">Alpha/beta hydrolase</fullName>
    </submittedName>
</protein>
<dbReference type="Pfam" id="PF00561">
    <property type="entry name" value="Abhydrolase_1"/>
    <property type="match status" value="1"/>
</dbReference>
<dbReference type="InterPro" id="IPR000073">
    <property type="entry name" value="AB_hydrolase_1"/>
</dbReference>
<name>A0ABP8W4G3_9ACTN</name>
<dbReference type="SUPFAM" id="SSF53474">
    <property type="entry name" value="alpha/beta-Hydrolases"/>
    <property type="match status" value="1"/>
</dbReference>
<dbReference type="Proteomes" id="UP001500621">
    <property type="component" value="Unassembled WGS sequence"/>
</dbReference>
<feature type="region of interest" description="Disordered" evidence="1">
    <location>
        <begin position="1"/>
        <end position="30"/>
    </location>
</feature>
<proteinExistence type="predicted"/>
<evidence type="ECO:0000259" key="2">
    <source>
        <dbReference type="Pfam" id="PF00561"/>
    </source>
</evidence>
<feature type="domain" description="AB hydrolase-1" evidence="2">
    <location>
        <begin position="57"/>
        <end position="304"/>
    </location>
</feature>
<evidence type="ECO:0000313" key="3">
    <source>
        <dbReference type="EMBL" id="GAA4679724.1"/>
    </source>
</evidence>
<keyword evidence="3" id="KW-0378">Hydrolase</keyword>
<dbReference type="EMBL" id="BAABIM010000002">
    <property type="protein sequence ID" value="GAA4679724.1"/>
    <property type="molecule type" value="Genomic_DNA"/>
</dbReference>
<dbReference type="GO" id="GO:0016787">
    <property type="term" value="F:hydrolase activity"/>
    <property type="evidence" value="ECO:0007669"/>
    <property type="project" value="UniProtKB-KW"/>
</dbReference>
<organism evidence="3 4">
    <name type="scientific">Nocardioides nanhaiensis</name>
    <dbReference type="NCBI Taxonomy" id="1476871"/>
    <lineage>
        <taxon>Bacteria</taxon>
        <taxon>Bacillati</taxon>
        <taxon>Actinomycetota</taxon>
        <taxon>Actinomycetes</taxon>
        <taxon>Propionibacteriales</taxon>
        <taxon>Nocardioidaceae</taxon>
        <taxon>Nocardioides</taxon>
    </lineage>
</organism>
<feature type="compositionally biased region" description="Pro residues" evidence="1">
    <location>
        <begin position="1"/>
        <end position="16"/>
    </location>
</feature>
<dbReference type="PANTHER" id="PTHR43433">
    <property type="entry name" value="HYDROLASE, ALPHA/BETA FOLD FAMILY PROTEIN"/>
    <property type="match status" value="1"/>
</dbReference>
<dbReference type="Gene3D" id="3.40.50.1820">
    <property type="entry name" value="alpha/beta hydrolase"/>
    <property type="match status" value="1"/>
</dbReference>
<dbReference type="InterPro" id="IPR029058">
    <property type="entry name" value="AB_hydrolase_fold"/>
</dbReference>
<dbReference type="PANTHER" id="PTHR43433:SF5">
    <property type="entry name" value="AB HYDROLASE-1 DOMAIN-CONTAINING PROTEIN"/>
    <property type="match status" value="1"/>
</dbReference>
<evidence type="ECO:0000313" key="4">
    <source>
        <dbReference type="Proteomes" id="UP001500621"/>
    </source>
</evidence>
<evidence type="ECO:0000256" key="1">
    <source>
        <dbReference type="SAM" id="MobiDB-lite"/>
    </source>
</evidence>